<evidence type="ECO:0000313" key="2">
    <source>
        <dbReference type="Proteomes" id="UP000503349"/>
    </source>
</evidence>
<gene>
    <name evidence="1" type="ORF">EXN66_Car018652</name>
</gene>
<dbReference type="AlphaFoldDB" id="A0A6G1QKH3"/>
<name>A0A6G1QKH3_CHAAH</name>
<evidence type="ECO:0000313" key="1">
    <source>
        <dbReference type="EMBL" id="KAF3702964.1"/>
    </source>
</evidence>
<keyword evidence="2" id="KW-1185">Reference proteome</keyword>
<dbReference type="EMBL" id="CM015729">
    <property type="protein sequence ID" value="KAF3702964.1"/>
    <property type="molecule type" value="Genomic_DNA"/>
</dbReference>
<accession>A0A6G1QKH3</accession>
<reference evidence="2" key="2">
    <citation type="submission" date="2019-02" db="EMBL/GenBank/DDBJ databases">
        <title>Opniocepnalus argus Var Kimnra genome.</title>
        <authorList>
            <person name="Zhou C."/>
            <person name="Xiao S."/>
        </authorList>
    </citation>
    <scope>NUCLEOTIDE SEQUENCE [LARGE SCALE GENOMIC DNA]</scope>
</reference>
<organism evidence="1 2">
    <name type="scientific">Channa argus</name>
    <name type="common">Northern snakehead</name>
    <name type="synonym">Ophicephalus argus</name>
    <dbReference type="NCBI Taxonomy" id="215402"/>
    <lineage>
        <taxon>Eukaryota</taxon>
        <taxon>Metazoa</taxon>
        <taxon>Chordata</taxon>
        <taxon>Craniata</taxon>
        <taxon>Vertebrata</taxon>
        <taxon>Euteleostomi</taxon>
        <taxon>Actinopterygii</taxon>
        <taxon>Neopterygii</taxon>
        <taxon>Teleostei</taxon>
        <taxon>Neoteleostei</taxon>
        <taxon>Acanthomorphata</taxon>
        <taxon>Anabantaria</taxon>
        <taxon>Anabantiformes</taxon>
        <taxon>Channoidei</taxon>
        <taxon>Channidae</taxon>
        <taxon>Channa</taxon>
    </lineage>
</organism>
<proteinExistence type="predicted"/>
<dbReference type="Proteomes" id="UP000503349">
    <property type="component" value="Chromosome 18"/>
</dbReference>
<protein>
    <submittedName>
        <fullName evidence="1">Uncharacterized protein</fullName>
    </submittedName>
</protein>
<reference evidence="1 2" key="1">
    <citation type="submission" date="2019-02" db="EMBL/GenBank/DDBJ databases">
        <title>Opniocepnalus argus genome.</title>
        <authorList>
            <person name="Zhou C."/>
            <person name="Xiao S."/>
        </authorList>
    </citation>
    <scope>NUCLEOTIDE SEQUENCE [LARGE SCALE GENOMIC DNA]</scope>
    <source>
        <strain evidence="1">OARG1902GOOAL</strain>
        <tissue evidence="1">Muscle</tissue>
    </source>
</reference>
<sequence>MTAECCICNSFLPFVKCFEMQHNKASAHLLSFHPTEGIIQPTEKDLSPHT</sequence>